<dbReference type="OrthoDB" id="1532798at2759"/>
<evidence type="ECO:0000256" key="1">
    <source>
        <dbReference type="ARBA" id="ARBA00022993"/>
    </source>
</evidence>
<proteinExistence type="inferred from homology"/>
<name>A0A1U7LUQ8_NEOID</name>
<protein>
    <submittedName>
        <fullName evidence="5">Putative thymidylate synthase</fullName>
    </submittedName>
</protein>
<dbReference type="SUPFAM" id="SSF52507">
    <property type="entry name" value="Homo-oligomeric flavin-containing Cys decarboxylases, HFCD"/>
    <property type="match status" value="1"/>
</dbReference>
<dbReference type="EMBL" id="LXFE01000186">
    <property type="protein sequence ID" value="OLL26415.1"/>
    <property type="molecule type" value="Genomic_DNA"/>
</dbReference>
<dbReference type="PANTHER" id="PTHR14359:SF6">
    <property type="entry name" value="PHOSPHOPANTOTHENOYLCYSTEINE DECARBOXYLASE"/>
    <property type="match status" value="1"/>
</dbReference>
<gene>
    <name evidence="5" type="ORF">NEOLI_002441</name>
</gene>
<evidence type="ECO:0000313" key="6">
    <source>
        <dbReference type="Proteomes" id="UP000186594"/>
    </source>
</evidence>
<dbReference type="AlphaFoldDB" id="A0A1U7LUQ8"/>
<organism evidence="5 6">
    <name type="scientific">Neolecta irregularis (strain DAH-3)</name>
    <dbReference type="NCBI Taxonomy" id="1198029"/>
    <lineage>
        <taxon>Eukaryota</taxon>
        <taxon>Fungi</taxon>
        <taxon>Dikarya</taxon>
        <taxon>Ascomycota</taxon>
        <taxon>Taphrinomycotina</taxon>
        <taxon>Neolectales</taxon>
        <taxon>Neolectaceae</taxon>
        <taxon>Neolecta</taxon>
    </lineage>
</organism>
<evidence type="ECO:0000313" key="5">
    <source>
        <dbReference type="EMBL" id="OLL26415.1"/>
    </source>
</evidence>
<evidence type="ECO:0000256" key="3">
    <source>
        <dbReference type="SAM" id="MobiDB-lite"/>
    </source>
</evidence>
<sequence length="262" mass="29281">MATTASALAKKALHAHFDVTSSNAGTPSPPNNNVHILLAATGSVATVKLPLITQSLLGYQNVEVQVVATKHAKRFFDADKLLRQGVKVWVDDDEWKNWVDVKDHILHIELRRWAHLLLIAPMSANTLAKMANGICDNLLVCTSIIRAWNTHNPILIAPAMNTYMYSHPITAKHLAYVKENMPWVQIIQPIEKVLACGDIGMGGMCEWGEIVGKVSRQFQLVQRRRSSFTNAGDEYTEVRMGNNAQDEEDVRMEEERNAKDSL</sequence>
<reference evidence="5 6" key="1">
    <citation type="submission" date="2016-04" db="EMBL/GenBank/DDBJ databases">
        <title>Evolutionary innovation and constraint leading to complex multicellularity in the Ascomycota.</title>
        <authorList>
            <person name="Cisse O."/>
            <person name="Nguyen A."/>
            <person name="Hewitt D.A."/>
            <person name="Jedd G."/>
            <person name="Stajich J.E."/>
        </authorList>
    </citation>
    <scope>NUCLEOTIDE SEQUENCE [LARGE SCALE GENOMIC DNA]</scope>
    <source>
        <strain evidence="5 6">DAH-3</strain>
    </source>
</reference>
<dbReference type="GO" id="GO:0010181">
    <property type="term" value="F:FMN binding"/>
    <property type="evidence" value="ECO:0007669"/>
    <property type="project" value="TreeGrafter"/>
</dbReference>
<dbReference type="Proteomes" id="UP000186594">
    <property type="component" value="Unassembled WGS sequence"/>
</dbReference>
<dbReference type="GO" id="GO:0071513">
    <property type="term" value="C:phosphopantothenoylcysteine decarboxylase complex"/>
    <property type="evidence" value="ECO:0007669"/>
    <property type="project" value="TreeGrafter"/>
</dbReference>
<comment type="similarity">
    <text evidence="2">Belongs to the HFCD (homooligomeric flavin containing Cys decarboxylase) superfamily.</text>
</comment>
<evidence type="ECO:0000256" key="2">
    <source>
        <dbReference type="ARBA" id="ARBA00038350"/>
    </source>
</evidence>
<feature type="compositionally biased region" description="Basic and acidic residues" evidence="3">
    <location>
        <begin position="253"/>
        <end position="262"/>
    </location>
</feature>
<dbReference type="Gene3D" id="3.40.50.1950">
    <property type="entry name" value="Flavin prenyltransferase-like"/>
    <property type="match status" value="1"/>
</dbReference>
<dbReference type="GO" id="GO:0004633">
    <property type="term" value="F:phosphopantothenoylcysteine decarboxylase activity"/>
    <property type="evidence" value="ECO:0007669"/>
    <property type="project" value="TreeGrafter"/>
</dbReference>
<keyword evidence="1" id="KW-0173">Coenzyme A biosynthesis</keyword>
<feature type="domain" description="Flavoprotein" evidence="4">
    <location>
        <begin position="35"/>
        <end position="217"/>
    </location>
</feature>
<dbReference type="PANTHER" id="PTHR14359">
    <property type="entry name" value="HOMO-OLIGOMERIC FLAVIN CONTAINING CYS DECARBOXYLASE FAMILY"/>
    <property type="match status" value="1"/>
</dbReference>
<accession>A0A1U7LUQ8</accession>
<dbReference type="InterPro" id="IPR036551">
    <property type="entry name" value="Flavin_trans-like"/>
</dbReference>
<dbReference type="GO" id="GO:0015937">
    <property type="term" value="P:coenzyme A biosynthetic process"/>
    <property type="evidence" value="ECO:0007669"/>
    <property type="project" value="UniProtKB-KW"/>
</dbReference>
<keyword evidence="6" id="KW-1185">Reference proteome</keyword>
<dbReference type="STRING" id="1198029.A0A1U7LUQ8"/>
<dbReference type="InterPro" id="IPR003382">
    <property type="entry name" value="Flavoprotein"/>
</dbReference>
<feature type="region of interest" description="Disordered" evidence="3">
    <location>
        <begin position="235"/>
        <end position="262"/>
    </location>
</feature>
<evidence type="ECO:0000259" key="4">
    <source>
        <dbReference type="Pfam" id="PF02441"/>
    </source>
</evidence>
<comment type="caution">
    <text evidence="5">The sequence shown here is derived from an EMBL/GenBank/DDBJ whole genome shotgun (WGS) entry which is preliminary data.</text>
</comment>
<dbReference type="OMA" id="KGLACGD"/>
<dbReference type="Pfam" id="PF02441">
    <property type="entry name" value="Flavoprotein"/>
    <property type="match status" value="1"/>
</dbReference>